<protein>
    <submittedName>
        <fullName evidence="1">Uncharacterized protein</fullName>
    </submittedName>
</protein>
<dbReference type="RefSeq" id="WP_100043428.1">
    <property type="nucleotide sequence ID" value="NZ_LT630003.1"/>
</dbReference>
<keyword evidence="2" id="KW-1185">Reference proteome</keyword>
<name>A0ABY1CHQ0_9FIRM</name>
<proteinExistence type="predicted"/>
<organism evidence="1 2">
    <name type="scientific">Lacrimispora sphenoides JCM 1415</name>
    <dbReference type="NCBI Taxonomy" id="1297793"/>
    <lineage>
        <taxon>Bacteria</taxon>
        <taxon>Bacillati</taxon>
        <taxon>Bacillota</taxon>
        <taxon>Clostridia</taxon>
        <taxon>Lachnospirales</taxon>
        <taxon>Lachnospiraceae</taxon>
        <taxon>Lacrimispora</taxon>
    </lineage>
</organism>
<reference evidence="1 2" key="1">
    <citation type="submission" date="2016-10" db="EMBL/GenBank/DDBJ databases">
        <authorList>
            <person name="Varghese N."/>
            <person name="Submissions S."/>
        </authorList>
    </citation>
    <scope>NUCLEOTIDE SEQUENCE [LARGE SCALE GENOMIC DNA]</scope>
    <source>
        <strain evidence="1 2">ATCC 19403</strain>
    </source>
</reference>
<evidence type="ECO:0000313" key="2">
    <source>
        <dbReference type="Proteomes" id="UP000198970"/>
    </source>
</evidence>
<evidence type="ECO:0000313" key="1">
    <source>
        <dbReference type="EMBL" id="SEU04186.1"/>
    </source>
</evidence>
<accession>A0ABY1CHQ0</accession>
<gene>
    <name evidence="1" type="ORF">SAMN02745906_4275</name>
</gene>
<sequence length="75" mass="8187">MAKSGKPLSSSEIKDIMSNKIRASVFKTSAVSESNTSVEGYIGTFDGYSVTVGDMDFFLFSKLFYIPNATVMDLN</sequence>
<dbReference type="EMBL" id="LT630003">
    <property type="protein sequence ID" value="SEU04186.1"/>
    <property type="molecule type" value="Genomic_DNA"/>
</dbReference>
<dbReference type="Proteomes" id="UP000198970">
    <property type="component" value="Chromosome I"/>
</dbReference>